<evidence type="ECO:0000256" key="7">
    <source>
        <dbReference type="ARBA" id="ARBA00023180"/>
    </source>
</evidence>
<dbReference type="GO" id="GO:0005886">
    <property type="term" value="C:plasma membrane"/>
    <property type="evidence" value="ECO:0007669"/>
    <property type="project" value="UniProtKB-SubCell"/>
</dbReference>
<keyword evidence="8" id="KW-0539">Nucleus</keyword>
<comment type="function">
    <text evidence="1">Enhances Ca(2+)-mediated inhibition of inositol 1,4,5-triphosphate receptor (ITPR) Ca(2+) release.</text>
</comment>
<evidence type="ECO:0000256" key="8">
    <source>
        <dbReference type="ARBA" id="ARBA00023242"/>
    </source>
</evidence>
<keyword evidence="6" id="KW-0175">Coiled coil</keyword>
<keyword evidence="12" id="KW-1185">Reference proteome</keyword>
<evidence type="ECO:0000256" key="10">
    <source>
        <dbReference type="SAM" id="SignalP"/>
    </source>
</evidence>
<reference evidence="11" key="1">
    <citation type="submission" date="2025-08" db="UniProtKB">
        <authorList>
            <consortium name="Ensembl"/>
        </authorList>
    </citation>
    <scope>IDENTIFICATION</scope>
</reference>
<dbReference type="PRINTS" id="PR02107">
    <property type="entry name" value="INOS145TPRIP"/>
</dbReference>
<dbReference type="Gene3D" id="1.10.1410.40">
    <property type="match status" value="1"/>
</dbReference>
<protein>
    <recommendedName>
        <fullName evidence="4">Inositol 1,4,5-trisphosphate receptor-interacting protein</fullName>
    </recommendedName>
</protein>
<dbReference type="PANTHER" id="PTHR10656">
    <property type="entry name" value="CELL FATE DETERMINING PROTEIN MAB21-RELATED"/>
    <property type="match status" value="1"/>
</dbReference>
<keyword evidence="5" id="KW-0472">Membrane</keyword>
<dbReference type="Ensembl" id="ENSCVAT00000024320.1">
    <property type="protein sequence ID" value="ENSCVAP00000016064.1"/>
    <property type="gene ID" value="ENSCVAG00000000493.1"/>
</dbReference>
<evidence type="ECO:0000256" key="2">
    <source>
        <dbReference type="ARBA" id="ARBA00004251"/>
    </source>
</evidence>
<evidence type="ECO:0000256" key="6">
    <source>
        <dbReference type="ARBA" id="ARBA00023054"/>
    </source>
</evidence>
<dbReference type="SMART" id="SM01265">
    <property type="entry name" value="Mab-21"/>
    <property type="match status" value="1"/>
</dbReference>
<evidence type="ECO:0000256" key="5">
    <source>
        <dbReference type="ARBA" id="ARBA00022475"/>
    </source>
</evidence>
<dbReference type="STRING" id="28743.ENSCVAP00000016064"/>
<dbReference type="OMA" id="DYLWYIW"/>
<dbReference type="GO" id="GO:0005640">
    <property type="term" value="C:nuclear outer membrane"/>
    <property type="evidence" value="ECO:0007669"/>
    <property type="project" value="UniProtKB-SubCell"/>
</dbReference>
<comment type="subcellular location">
    <subcellularLocation>
        <location evidence="2">Cell membrane</location>
        <topology evidence="2">Single-pass type I membrane protein</topology>
    </subcellularLocation>
    <subcellularLocation>
        <location evidence="3">Nucleus outer membrane</location>
        <topology evidence="3">Single-pass type I membrane protein</topology>
    </subcellularLocation>
</comment>
<dbReference type="GeneTree" id="ENSGT01050000244827"/>
<evidence type="ECO:0000256" key="3">
    <source>
        <dbReference type="ARBA" id="ARBA00004494"/>
    </source>
</evidence>
<feature type="compositionally biased region" description="Polar residues" evidence="9">
    <location>
        <begin position="51"/>
        <end position="61"/>
    </location>
</feature>
<evidence type="ECO:0000313" key="11">
    <source>
        <dbReference type="Ensembl" id="ENSCVAP00000016064.1"/>
    </source>
</evidence>
<reference evidence="11" key="2">
    <citation type="submission" date="2025-09" db="UniProtKB">
        <authorList>
            <consortium name="Ensembl"/>
        </authorList>
    </citation>
    <scope>IDENTIFICATION</scope>
</reference>
<evidence type="ECO:0000256" key="1">
    <source>
        <dbReference type="ARBA" id="ARBA00003856"/>
    </source>
</evidence>
<dbReference type="AlphaFoldDB" id="A0A3Q2DC22"/>
<dbReference type="InterPro" id="IPR024810">
    <property type="entry name" value="MAB21L/cGLR"/>
</dbReference>
<keyword evidence="5" id="KW-1003">Cell membrane</keyword>
<organism evidence="11 12">
    <name type="scientific">Cyprinodon variegatus</name>
    <name type="common">Sheepshead minnow</name>
    <dbReference type="NCBI Taxonomy" id="28743"/>
    <lineage>
        <taxon>Eukaryota</taxon>
        <taxon>Metazoa</taxon>
        <taxon>Chordata</taxon>
        <taxon>Craniata</taxon>
        <taxon>Vertebrata</taxon>
        <taxon>Euteleostomi</taxon>
        <taxon>Actinopterygii</taxon>
        <taxon>Neopterygii</taxon>
        <taxon>Teleostei</taxon>
        <taxon>Neoteleostei</taxon>
        <taxon>Acanthomorphata</taxon>
        <taxon>Ovalentaria</taxon>
        <taxon>Atherinomorphae</taxon>
        <taxon>Cyprinodontiformes</taxon>
        <taxon>Cyprinodontidae</taxon>
        <taxon>Cyprinodon</taxon>
    </lineage>
</organism>
<proteinExistence type="predicted"/>
<keyword evidence="10" id="KW-0732">Signal</keyword>
<feature type="region of interest" description="Disordered" evidence="9">
    <location>
        <begin position="45"/>
        <end position="69"/>
    </location>
</feature>
<feature type="chain" id="PRO_5018676593" description="Inositol 1,4,5-trisphosphate receptor-interacting protein" evidence="10">
    <location>
        <begin position="25"/>
        <end position="516"/>
    </location>
</feature>
<evidence type="ECO:0000256" key="4">
    <source>
        <dbReference type="ARBA" id="ARBA00019443"/>
    </source>
</evidence>
<sequence>MEGTLLRVFLVAAGLLLCPRDNPGVEEWDDAVNIDLQRHNDMQLKGEGKLDQTSSESSKLTGKTENETSEKDVAEWESDYLWYIWNTFSIISVMRFFRKYLQRNVQTDLEGTRIYPCRPSKVPLPDVETLQNFYVKFVQASTEKMLMEKDFLEGFAHDLFETMRSICDNDGSMGIEDFKMINEHDIIVYFTPLDPYSFCCALRNNLVSDPLFDMQVCGQIKLLKKEKILNGCPCQSANADDMVCLLHSESDKVKTKLTDAFDGPLCSKNTPFLSQTKVTRWFQATIKQAWAQISHKYEFELSIRYVEAPGALVIRFRSGRKIYFSLKPVVKFNNEAHFCIMPWSSSKGDTFWPLSLYIYEDRLLEHLAKRLPVNSCHNQTLEIAFFLHRRQKVLTGKTALKDFHFKTALIHLLLTKKPSQWQPNFATCRLQDLLSLVEESLKRKHLPQVLIGNPLAQVIELPKEISKAKPVNLFHLFKEDDCVYKNAVMHFQEMIKNAHMLIHEYVAQPTSSTKSI</sequence>
<dbReference type="InterPro" id="IPR026250">
    <property type="entry name" value="ITPRIP-like"/>
</dbReference>
<accession>A0A3Q2DC22</accession>
<evidence type="ECO:0000256" key="9">
    <source>
        <dbReference type="SAM" id="MobiDB-lite"/>
    </source>
</evidence>
<keyword evidence="7" id="KW-0325">Glycoprotein</keyword>
<name>A0A3Q2DC22_CYPVA</name>
<evidence type="ECO:0000313" key="12">
    <source>
        <dbReference type="Proteomes" id="UP000265020"/>
    </source>
</evidence>
<feature type="signal peptide" evidence="10">
    <location>
        <begin position="1"/>
        <end position="24"/>
    </location>
</feature>
<dbReference type="PANTHER" id="PTHR10656:SF8">
    <property type="entry name" value="INOSITOL 1,4,5-TRISPHOSPHATE RECEPTOR-INTERACTING PROTEIN"/>
    <property type="match status" value="1"/>
</dbReference>
<dbReference type="Proteomes" id="UP000265020">
    <property type="component" value="Unassembled WGS sequence"/>
</dbReference>